<evidence type="ECO:0000259" key="1">
    <source>
        <dbReference type="PROSITE" id="PS51747"/>
    </source>
</evidence>
<accession>A0A0S4QRL4</accession>
<dbReference type="Proteomes" id="UP000198802">
    <property type="component" value="Unassembled WGS sequence"/>
</dbReference>
<proteinExistence type="predicted"/>
<name>A0A0S4QRL4_9ACTN</name>
<dbReference type="PANTHER" id="PTHR11079:SF162">
    <property type="entry name" value="RIBOFLAVIN BIOSYNTHESIS PROTEIN PYRD, CHLOROPLASTIC"/>
    <property type="match status" value="1"/>
</dbReference>
<gene>
    <name evidence="2" type="ORF">Ga0074812_11551</name>
</gene>
<dbReference type="PROSITE" id="PS51747">
    <property type="entry name" value="CYT_DCMP_DEAMINASES_2"/>
    <property type="match status" value="1"/>
</dbReference>
<dbReference type="SUPFAM" id="SSF53927">
    <property type="entry name" value="Cytidine deaminase-like"/>
    <property type="match status" value="1"/>
</dbReference>
<dbReference type="InterPro" id="IPR016193">
    <property type="entry name" value="Cytidine_deaminase-like"/>
</dbReference>
<dbReference type="InterPro" id="IPR002125">
    <property type="entry name" value="CMP_dCMP_dom"/>
</dbReference>
<dbReference type="EMBL" id="FAOZ01000015">
    <property type="protein sequence ID" value="CUU57849.1"/>
    <property type="molecule type" value="Genomic_DNA"/>
</dbReference>
<keyword evidence="3" id="KW-1185">Reference proteome</keyword>
<dbReference type="Gene3D" id="3.40.140.10">
    <property type="entry name" value="Cytidine Deaminase, domain 2"/>
    <property type="match status" value="1"/>
</dbReference>
<reference evidence="3" key="1">
    <citation type="submission" date="2015-11" db="EMBL/GenBank/DDBJ databases">
        <authorList>
            <person name="Varghese N."/>
        </authorList>
    </citation>
    <scope>NUCLEOTIDE SEQUENCE [LARGE SCALE GENOMIC DNA]</scope>
    <source>
        <strain evidence="3">DSM 45899</strain>
    </source>
</reference>
<sequence length="183" mass="19889">MGAGREGDAGWQTVPQVRAFRRAPAPRGRTSLAMPQLDDHRWMTRAIEMAHRCPPATGAYSVGAVIVDENNEEIAFGYSREVDNAVHAEESALAKIAPDDPRLATATIYSTLEPCSQRRSRPRTCTQLILAAGIPRVVIAWREPSLFVADCQGCELLTAAGITVVELPELAEQARAMNAHLSL</sequence>
<evidence type="ECO:0000313" key="2">
    <source>
        <dbReference type="EMBL" id="CUU57849.1"/>
    </source>
</evidence>
<feature type="domain" description="CMP/dCMP-type deaminase" evidence="1">
    <location>
        <begin position="37"/>
        <end position="164"/>
    </location>
</feature>
<evidence type="ECO:0000313" key="3">
    <source>
        <dbReference type="Proteomes" id="UP000198802"/>
    </source>
</evidence>
<dbReference type="GO" id="GO:0008835">
    <property type="term" value="F:diaminohydroxyphosphoribosylaminopyrimidine deaminase activity"/>
    <property type="evidence" value="ECO:0007669"/>
    <property type="project" value="TreeGrafter"/>
</dbReference>
<dbReference type="PANTHER" id="PTHR11079">
    <property type="entry name" value="CYTOSINE DEAMINASE FAMILY MEMBER"/>
    <property type="match status" value="1"/>
</dbReference>
<dbReference type="AlphaFoldDB" id="A0A0S4QRL4"/>
<organism evidence="2 3">
    <name type="scientific">Parafrankia irregularis</name>
    <dbReference type="NCBI Taxonomy" id="795642"/>
    <lineage>
        <taxon>Bacteria</taxon>
        <taxon>Bacillati</taxon>
        <taxon>Actinomycetota</taxon>
        <taxon>Actinomycetes</taxon>
        <taxon>Frankiales</taxon>
        <taxon>Frankiaceae</taxon>
        <taxon>Parafrankia</taxon>
    </lineage>
</organism>
<dbReference type="Pfam" id="PF00383">
    <property type="entry name" value="dCMP_cyt_deam_1"/>
    <property type="match status" value="1"/>
</dbReference>
<protein>
    <submittedName>
        <fullName evidence="2">Diaminohydroxyphosphoribosylaminopyrimidine deaminase / 5-amino-6-(5-phosphoribosylamino)uracil reductase</fullName>
    </submittedName>
</protein>